<organism evidence="1 2">
    <name type="scientific">Cirrhinus molitorella</name>
    <name type="common">mud carp</name>
    <dbReference type="NCBI Taxonomy" id="172907"/>
    <lineage>
        <taxon>Eukaryota</taxon>
        <taxon>Metazoa</taxon>
        <taxon>Chordata</taxon>
        <taxon>Craniata</taxon>
        <taxon>Vertebrata</taxon>
        <taxon>Euteleostomi</taxon>
        <taxon>Actinopterygii</taxon>
        <taxon>Neopterygii</taxon>
        <taxon>Teleostei</taxon>
        <taxon>Ostariophysi</taxon>
        <taxon>Cypriniformes</taxon>
        <taxon>Cyprinidae</taxon>
        <taxon>Labeoninae</taxon>
        <taxon>Labeonini</taxon>
        <taxon>Cirrhinus</taxon>
    </lineage>
</organism>
<gene>
    <name evidence="1" type="ORF">QQF64_023825</name>
</gene>
<dbReference type="Proteomes" id="UP001558613">
    <property type="component" value="Unassembled WGS sequence"/>
</dbReference>
<keyword evidence="2" id="KW-1185">Reference proteome</keyword>
<name>A0ABR3NK40_9TELE</name>
<evidence type="ECO:0000313" key="1">
    <source>
        <dbReference type="EMBL" id="KAL1277152.1"/>
    </source>
</evidence>
<accession>A0ABR3NK40</accession>
<reference evidence="1 2" key="1">
    <citation type="submission" date="2023-09" db="EMBL/GenBank/DDBJ databases">
        <authorList>
            <person name="Wang M."/>
        </authorList>
    </citation>
    <scope>NUCLEOTIDE SEQUENCE [LARGE SCALE GENOMIC DNA]</scope>
    <source>
        <strain evidence="1">GT-2023</strain>
        <tissue evidence="1">Liver</tissue>
    </source>
</reference>
<proteinExistence type="predicted"/>
<comment type="caution">
    <text evidence="1">The sequence shown here is derived from an EMBL/GenBank/DDBJ whole genome shotgun (WGS) entry which is preliminary data.</text>
</comment>
<sequence>MIGIELFTFLHYKMVMSFQNTERSNRQVLTNIEIQKEDIQIQIQLQDYSVIEEPGKERQVVDKQVVAVGENS</sequence>
<protein>
    <submittedName>
        <fullName evidence="1">Uncharacterized protein</fullName>
    </submittedName>
</protein>
<evidence type="ECO:0000313" key="2">
    <source>
        <dbReference type="Proteomes" id="UP001558613"/>
    </source>
</evidence>
<dbReference type="EMBL" id="JAYMGO010000003">
    <property type="protein sequence ID" value="KAL1277152.1"/>
    <property type="molecule type" value="Genomic_DNA"/>
</dbReference>